<evidence type="ECO:0000313" key="2">
    <source>
        <dbReference type="EMBL" id="GGL86583.1"/>
    </source>
</evidence>
<organism evidence="2 3">
    <name type="scientific">Nakamurella endophytica</name>
    <dbReference type="NCBI Taxonomy" id="1748367"/>
    <lineage>
        <taxon>Bacteria</taxon>
        <taxon>Bacillati</taxon>
        <taxon>Actinomycetota</taxon>
        <taxon>Actinomycetes</taxon>
        <taxon>Nakamurellales</taxon>
        <taxon>Nakamurellaceae</taxon>
        <taxon>Nakamurella</taxon>
    </lineage>
</organism>
<accession>A0A917SK77</accession>
<reference evidence="2" key="2">
    <citation type="submission" date="2020-09" db="EMBL/GenBank/DDBJ databases">
        <authorList>
            <person name="Sun Q."/>
            <person name="Zhou Y."/>
        </authorList>
    </citation>
    <scope>NUCLEOTIDE SEQUENCE</scope>
    <source>
        <strain evidence="2">CGMCC 4.7308</strain>
    </source>
</reference>
<sequence length="356" mass="37499">MQVLSTPRWFTGSDGKAHVVYEVQLTNAFPSSATLVELSAVDAASGATLADLRGSALAAAVSPLGRSTERLTEMGGGTVGVAWMELVVDRPADVPARIVHRLTVTVPPGYPIPERITSQGAASEVAAEPAMSLGPPLRGTGWIAAPSCCDGPHRRALQPIDNAEWLAQRFAIDFNKIDARHLLAGGDPAVNRSWFTYGQDVLAVADATVTAAVDGYRDQTPDAPRPVTIEEADGNHVILEVAPGRYAFYAHLEPGSVAVRPGQRVRRGDVIGRAGNTGSSSGPHLHFHLMDRPSALVADGVPFVFDRFTVTGQAPPLDRLIALDPAKDPVEVDPAGAGPRTDALPLDGNVVDFPGR</sequence>
<dbReference type="SUPFAM" id="SSF51261">
    <property type="entry name" value="Duplicated hybrid motif"/>
    <property type="match status" value="1"/>
</dbReference>
<protein>
    <submittedName>
        <fullName evidence="2">Peptidase M23</fullName>
    </submittedName>
</protein>
<dbReference type="PANTHER" id="PTHR21666">
    <property type="entry name" value="PEPTIDASE-RELATED"/>
    <property type="match status" value="1"/>
</dbReference>
<dbReference type="GO" id="GO:0004222">
    <property type="term" value="F:metalloendopeptidase activity"/>
    <property type="evidence" value="ECO:0007669"/>
    <property type="project" value="TreeGrafter"/>
</dbReference>
<reference evidence="2" key="1">
    <citation type="journal article" date="2014" name="Int. J. Syst. Evol. Microbiol.">
        <title>Complete genome sequence of Corynebacterium casei LMG S-19264T (=DSM 44701T), isolated from a smear-ripened cheese.</title>
        <authorList>
            <consortium name="US DOE Joint Genome Institute (JGI-PGF)"/>
            <person name="Walter F."/>
            <person name="Albersmeier A."/>
            <person name="Kalinowski J."/>
            <person name="Ruckert C."/>
        </authorList>
    </citation>
    <scope>NUCLEOTIDE SEQUENCE</scope>
    <source>
        <strain evidence="2">CGMCC 4.7308</strain>
    </source>
</reference>
<evidence type="ECO:0000259" key="1">
    <source>
        <dbReference type="Pfam" id="PF01551"/>
    </source>
</evidence>
<dbReference type="EMBL" id="BMNA01000001">
    <property type="protein sequence ID" value="GGL86583.1"/>
    <property type="molecule type" value="Genomic_DNA"/>
</dbReference>
<gene>
    <name evidence="2" type="ORF">GCM10011594_02760</name>
</gene>
<dbReference type="Pfam" id="PF01551">
    <property type="entry name" value="Peptidase_M23"/>
    <property type="match status" value="1"/>
</dbReference>
<dbReference type="InterPro" id="IPR011055">
    <property type="entry name" value="Dup_hybrid_motif"/>
</dbReference>
<name>A0A917SK77_9ACTN</name>
<feature type="domain" description="M23ase beta-sheet core" evidence="1">
    <location>
        <begin position="197"/>
        <end position="291"/>
    </location>
</feature>
<keyword evidence="3" id="KW-1185">Reference proteome</keyword>
<proteinExistence type="predicted"/>
<comment type="caution">
    <text evidence="2">The sequence shown here is derived from an EMBL/GenBank/DDBJ whole genome shotgun (WGS) entry which is preliminary data.</text>
</comment>
<dbReference type="Proteomes" id="UP000655208">
    <property type="component" value="Unassembled WGS sequence"/>
</dbReference>
<dbReference type="RefSeq" id="WP_188939706.1">
    <property type="nucleotide sequence ID" value="NZ_BMNA01000001.1"/>
</dbReference>
<dbReference type="AlphaFoldDB" id="A0A917SK77"/>
<dbReference type="PANTHER" id="PTHR21666:SF270">
    <property type="entry name" value="MUREIN HYDROLASE ACTIVATOR ENVC"/>
    <property type="match status" value="1"/>
</dbReference>
<dbReference type="CDD" id="cd12797">
    <property type="entry name" value="M23_peptidase"/>
    <property type="match status" value="1"/>
</dbReference>
<dbReference type="InterPro" id="IPR050570">
    <property type="entry name" value="Cell_wall_metabolism_enzyme"/>
</dbReference>
<dbReference type="Gene3D" id="2.70.70.10">
    <property type="entry name" value="Glucose Permease (Domain IIA)"/>
    <property type="match status" value="1"/>
</dbReference>
<dbReference type="InterPro" id="IPR016047">
    <property type="entry name" value="M23ase_b-sheet_dom"/>
</dbReference>
<evidence type="ECO:0000313" key="3">
    <source>
        <dbReference type="Proteomes" id="UP000655208"/>
    </source>
</evidence>